<dbReference type="InterPro" id="IPR036291">
    <property type="entry name" value="NAD(P)-bd_dom_sf"/>
</dbReference>
<dbReference type="PRINTS" id="PR00080">
    <property type="entry name" value="SDRFAMILY"/>
</dbReference>
<protein>
    <submittedName>
        <fullName evidence="3">3-oxoacyl-[acyl-carrier protein] reductase</fullName>
    </submittedName>
</protein>
<dbReference type="Pfam" id="PF13561">
    <property type="entry name" value="adh_short_C2"/>
    <property type="match status" value="1"/>
</dbReference>
<sequence length="261" mass="27286">MYSKLKWNYKVDKLANKVALVTGASKGIGAAIAKQFAAEGAKVVVNYASSKEGADRVVQAITENGGRAISVKGDVSNPEDIVRIFEETKNAFGGLDILVNNAGIYQYEPIEQVSAETFHEQFNINVLGSILAIQGSLKLFGEAGGSIINISSEAGKTPLPTGSVYSATKAALDAITISLSKEFSGKNIRINSILPGVVETEGSRSAGFIGSEAERKLVASTPLGRTGQPDDIAKVAVFLASEDAAWITGEKISVSGGIYGL</sequence>
<dbReference type="PROSITE" id="PS00061">
    <property type="entry name" value="ADH_SHORT"/>
    <property type="match status" value="1"/>
</dbReference>
<dbReference type="Gene3D" id="3.40.50.720">
    <property type="entry name" value="NAD(P)-binding Rossmann-like Domain"/>
    <property type="match status" value="1"/>
</dbReference>
<dbReference type="PANTHER" id="PTHR43639">
    <property type="entry name" value="OXIDOREDUCTASE, SHORT-CHAIN DEHYDROGENASE/REDUCTASE FAMILY (AFU_ORTHOLOGUE AFUA_5G02870)"/>
    <property type="match status" value="1"/>
</dbReference>
<accession>A0A1G7LY05</accession>
<dbReference type="PANTHER" id="PTHR43639:SF1">
    <property type="entry name" value="SHORT-CHAIN DEHYDROGENASE_REDUCTASE FAMILY PROTEIN"/>
    <property type="match status" value="1"/>
</dbReference>
<keyword evidence="2" id="KW-0560">Oxidoreductase</keyword>
<name>A0A1G7LY05_9BACT</name>
<dbReference type="InterPro" id="IPR020904">
    <property type="entry name" value="Sc_DH/Rdtase_CS"/>
</dbReference>
<gene>
    <name evidence="3" type="ORF">SAMN04487996_111111</name>
</gene>
<dbReference type="SUPFAM" id="SSF51735">
    <property type="entry name" value="NAD(P)-binding Rossmann-fold domains"/>
    <property type="match status" value="1"/>
</dbReference>
<evidence type="ECO:0000256" key="2">
    <source>
        <dbReference type="ARBA" id="ARBA00023002"/>
    </source>
</evidence>
<dbReference type="PRINTS" id="PR00081">
    <property type="entry name" value="GDHRDH"/>
</dbReference>
<dbReference type="FunFam" id="3.40.50.720:FF:000084">
    <property type="entry name" value="Short-chain dehydrogenase reductase"/>
    <property type="match status" value="1"/>
</dbReference>
<reference evidence="4" key="1">
    <citation type="submission" date="2016-10" db="EMBL/GenBank/DDBJ databases">
        <authorList>
            <person name="Varghese N."/>
            <person name="Submissions S."/>
        </authorList>
    </citation>
    <scope>NUCLEOTIDE SEQUENCE [LARGE SCALE GENOMIC DNA]</scope>
    <source>
        <strain evidence="4">DSM 25329</strain>
    </source>
</reference>
<evidence type="ECO:0000313" key="3">
    <source>
        <dbReference type="EMBL" id="SDF54392.1"/>
    </source>
</evidence>
<evidence type="ECO:0000313" key="4">
    <source>
        <dbReference type="Proteomes" id="UP000198748"/>
    </source>
</evidence>
<dbReference type="EMBL" id="FNAN01000011">
    <property type="protein sequence ID" value="SDF54392.1"/>
    <property type="molecule type" value="Genomic_DNA"/>
</dbReference>
<evidence type="ECO:0000256" key="1">
    <source>
        <dbReference type="ARBA" id="ARBA00006484"/>
    </source>
</evidence>
<dbReference type="STRING" id="659014.SAMN04487996_111111"/>
<comment type="similarity">
    <text evidence="1">Belongs to the short-chain dehydrogenases/reductases (SDR) family.</text>
</comment>
<dbReference type="NCBIfam" id="NF005559">
    <property type="entry name" value="PRK07231.1"/>
    <property type="match status" value="1"/>
</dbReference>
<dbReference type="Proteomes" id="UP000198748">
    <property type="component" value="Unassembled WGS sequence"/>
</dbReference>
<dbReference type="GO" id="GO:0016491">
    <property type="term" value="F:oxidoreductase activity"/>
    <property type="evidence" value="ECO:0007669"/>
    <property type="project" value="UniProtKB-KW"/>
</dbReference>
<keyword evidence="4" id="KW-1185">Reference proteome</keyword>
<proteinExistence type="inferred from homology"/>
<organism evidence="3 4">
    <name type="scientific">Dyadobacter soli</name>
    <dbReference type="NCBI Taxonomy" id="659014"/>
    <lineage>
        <taxon>Bacteria</taxon>
        <taxon>Pseudomonadati</taxon>
        <taxon>Bacteroidota</taxon>
        <taxon>Cytophagia</taxon>
        <taxon>Cytophagales</taxon>
        <taxon>Spirosomataceae</taxon>
        <taxon>Dyadobacter</taxon>
    </lineage>
</organism>
<dbReference type="AlphaFoldDB" id="A0A1G7LY05"/>
<dbReference type="InterPro" id="IPR002347">
    <property type="entry name" value="SDR_fam"/>
</dbReference>